<protein>
    <submittedName>
        <fullName evidence="5">GNAT family N-acetyltransferase</fullName>
    </submittedName>
</protein>
<organism evidence="5">
    <name type="scientific">Streptantibioticus silvisoli</name>
    <dbReference type="NCBI Taxonomy" id="2705255"/>
    <lineage>
        <taxon>Bacteria</taxon>
        <taxon>Bacillati</taxon>
        <taxon>Actinomycetota</taxon>
        <taxon>Actinomycetes</taxon>
        <taxon>Kitasatosporales</taxon>
        <taxon>Streptomycetaceae</taxon>
        <taxon>Streptantibioticus</taxon>
    </lineage>
</organism>
<evidence type="ECO:0000313" key="5">
    <source>
        <dbReference type="EMBL" id="MDI5970896.1"/>
    </source>
</evidence>
<keyword evidence="6" id="KW-1185">Reference proteome</keyword>
<dbReference type="EMBL" id="JAAGKO020000025">
    <property type="protein sequence ID" value="MDI5964599.1"/>
    <property type="molecule type" value="Genomic_DNA"/>
</dbReference>
<feature type="domain" description="N-acetyltransferase" evidence="3">
    <location>
        <begin position="4"/>
        <end position="163"/>
    </location>
</feature>
<keyword evidence="1" id="KW-0808">Transferase</keyword>
<dbReference type="Gene3D" id="3.40.630.30">
    <property type="match status" value="1"/>
</dbReference>
<dbReference type="EMBL" id="JABXJJ020000018">
    <property type="protein sequence ID" value="MDI5970896.1"/>
    <property type="molecule type" value="Genomic_DNA"/>
</dbReference>
<evidence type="ECO:0000313" key="6">
    <source>
        <dbReference type="Proteomes" id="UP001156398"/>
    </source>
</evidence>
<accession>A0AA90H2L2</accession>
<evidence type="ECO:0000259" key="3">
    <source>
        <dbReference type="PROSITE" id="PS51186"/>
    </source>
</evidence>
<sequence>MPEIEIRTATTADDRALAILDAESWPPELWVVAPQPASDPFFGDRRQPEDVLVAVSNGTVLGYARIGRHMRIPANEHVLHFEALAVSPSARGRGVGSLLIGALIELARARGARKLGLRALSSNHGAISLYERHGFALEGRLSEEMRLPDGSFVDDLWFALPLHSGS</sequence>
<keyword evidence="2" id="KW-0012">Acyltransferase</keyword>
<dbReference type="Pfam" id="PF00583">
    <property type="entry name" value="Acetyltransf_1"/>
    <property type="match status" value="1"/>
</dbReference>
<dbReference type="Proteomes" id="UP001156398">
    <property type="component" value="Unassembled WGS sequence"/>
</dbReference>
<dbReference type="InterPro" id="IPR000182">
    <property type="entry name" value="GNAT_dom"/>
</dbReference>
<dbReference type="SUPFAM" id="SSF55729">
    <property type="entry name" value="Acyl-CoA N-acyltransferases (Nat)"/>
    <property type="match status" value="1"/>
</dbReference>
<dbReference type="InterPro" id="IPR050832">
    <property type="entry name" value="Bact_Acetyltransf"/>
</dbReference>
<dbReference type="CDD" id="cd04301">
    <property type="entry name" value="NAT_SF"/>
    <property type="match status" value="1"/>
</dbReference>
<dbReference type="InterPro" id="IPR016181">
    <property type="entry name" value="Acyl_CoA_acyltransferase"/>
</dbReference>
<gene>
    <name evidence="4" type="ORF">POF43_018015</name>
    <name evidence="5" type="ORF">POF50_016360</name>
</gene>
<dbReference type="GO" id="GO:0016747">
    <property type="term" value="F:acyltransferase activity, transferring groups other than amino-acyl groups"/>
    <property type="evidence" value="ECO:0007669"/>
    <property type="project" value="InterPro"/>
</dbReference>
<comment type="caution">
    <text evidence="5">The sequence shown here is derived from an EMBL/GenBank/DDBJ whole genome shotgun (WGS) entry which is preliminary data.</text>
</comment>
<evidence type="ECO:0000256" key="1">
    <source>
        <dbReference type="ARBA" id="ARBA00022679"/>
    </source>
</evidence>
<dbReference type="PANTHER" id="PTHR43877">
    <property type="entry name" value="AMINOALKYLPHOSPHONATE N-ACETYLTRANSFERASE-RELATED-RELATED"/>
    <property type="match status" value="1"/>
</dbReference>
<dbReference type="PROSITE" id="PS51186">
    <property type="entry name" value="GNAT"/>
    <property type="match status" value="1"/>
</dbReference>
<reference evidence="5 6" key="1">
    <citation type="submission" date="2023-05" db="EMBL/GenBank/DDBJ databases">
        <title>Streptantibioticus silvisoli sp. nov., acidotolerant actinomycetes 1 from pine litter.</title>
        <authorList>
            <person name="Swiecimska M."/>
            <person name="Golinska P."/>
            <person name="Sangal V."/>
            <person name="Wachnowicz B."/>
            <person name="Goodfellow M."/>
        </authorList>
    </citation>
    <scope>NUCLEOTIDE SEQUENCE</scope>
    <source>
        <strain evidence="5">SL13</strain>
        <strain evidence="4 6">SL54</strain>
    </source>
</reference>
<evidence type="ECO:0000313" key="4">
    <source>
        <dbReference type="EMBL" id="MDI5964599.1"/>
    </source>
</evidence>
<evidence type="ECO:0000256" key="2">
    <source>
        <dbReference type="ARBA" id="ARBA00023315"/>
    </source>
</evidence>
<name>A0AA90H2L2_9ACTN</name>
<dbReference type="AlphaFoldDB" id="A0AA90H2L2"/>
<proteinExistence type="predicted"/>
<dbReference type="RefSeq" id="WP_271313589.1">
    <property type="nucleotide sequence ID" value="NZ_JAAGKO020000025.1"/>
</dbReference>